<dbReference type="PANTHER" id="PTHR24055">
    <property type="entry name" value="MITOGEN-ACTIVATED PROTEIN KINASE"/>
    <property type="match status" value="1"/>
</dbReference>
<evidence type="ECO:0000256" key="3">
    <source>
        <dbReference type="ARBA" id="ARBA00022741"/>
    </source>
</evidence>
<dbReference type="InterPro" id="IPR050117">
    <property type="entry name" value="MAPK"/>
</dbReference>
<evidence type="ECO:0000256" key="5">
    <source>
        <dbReference type="ARBA" id="ARBA00022840"/>
    </source>
</evidence>
<evidence type="ECO:0000313" key="11">
    <source>
        <dbReference type="EMBL" id="ETN99975.1"/>
    </source>
</evidence>
<keyword evidence="4 11" id="KW-0418">Kinase</keyword>
<dbReference type="SMART" id="SM00220">
    <property type="entry name" value="S_TKc"/>
    <property type="match status" value="1"/>
</dbReference>
<dbReference type="PROSITE" id="PS50011">
    <property type="entry name" value="PROTEIN_KINASE_DOM"/>
    <property type="match status" value="1"/>
</dbReference>
<keyword evidence="12" id="KW-1185">Reference proteome</keyword>
<dbReference type="SUPFAM" id="SSF56112">
    <property type="entry name" value="Protein kinase-like (PK-like)"/>
    <property type="match status" value="1"/>
</dbReference>
<keyword evidence="2" id="KW-0808">Transferase</keyword>
<organism evidence="11 12">
    <name type="scientific">Reticulomyxa filosa</name>
    <dbReference type="NCBI Taxonomy" id="46433"/>
    <lineage>
        <taxon>Eukaryota</taxon>
        <taxon>Sar</taxon>
        <taxon>Rhizaria</taxon>
        <taxon>Retaria</taxon>
        <taxon>Foraminifera</taxon>
        <taxon>Monothalamids</taxon>
        <taxon>Reticulomyxidae</taxon>
        <taxon>Reticulomyxa</taxon>
    </lineage>
</organism>
<evidence type="ECO:0000259" key="10">
    <source>
        <dbReference type="PROSITE" id="PS50011"/>
    </source>
</evidence>
<keyword evidence="5 6" id="KW-0067">ATP-binding</keyword>
<dbReference type="InterPro" id="IPR000719">
    <property type="entry name" value="Prot_kinase_dom"/>
</dbReference>
<dbReference type="EMBL" id="ASPP01042360">
    <property type="protein sequence ID" value="ETN99975.1"/>
    <property type="molecule type" value="Genomic_DNA"/>
</dbReference>
<reference evidence="11 12" key="1">
    <citation type="journal article" date="2013" name="Curr. Biol.">
        <title>The Genome of the Foraminiferan Reticulomyxa filosa.</title>
        <authorList>
            <person name="Glockner G."/>
            <person name="Hulsmann N."/>
            <person name="Schleicher M."/>
            <person name="Noegel A.A."/>
            <person name="Eichinger L."/>
            <person name="Gallinger C."/>
            <person name="Pawlowski J."/>
            <person name="Sierra R."/>
            <person name="Euteneuer U."/>
            <person name="Pillet L."/>
            <person name="Moustafa A."/>
            <person name="Platzer M."/>
            <person name="Groth M."/>
            <person name="Szafranski K."/>
            <person name="Schliwa M."/>
        </authorList>
    </citation>
    <scope>NUCLEOTIDE SEQUENCE [LARGE SCALE GENOMIC DNA]</scope>
</reference>
<comment type="similarity">
    <text evidence="7">Belongs to the protein kinase superfamily.</text>
</comment>
<dbReference type="FunFam" id="1.10.510.10:FF:000624">
    <property type="entry name" value="Mitogen-activated protein kinase"/>
    <property type="match status" value="1"/>
</dbReference>
<keyword evidence="3 6" id="KW-0547">Nucleotide-binding</keyword>
<evidence type="ECO:0000256" key="4">
    <source>
        <dbReference type="ARBA" id="ARBA00022777"/>
    </source>
</evidence>
<dbReference type="Proteomes" id="UP000023152">
    <property type="component" value="Unassembled WGS sequence"/>
</dbReference>
<dbReference type="OrthoDB" id="192887at2759"/>
<dbReference type="OMA" id="CKINEDH"/>
<dbReference type="CDD" id="cd07834">
    <property type="entry name" value="STKc_MAPK"/>
    <property type="match status" value="1"/>
</dbReference>
<feature type="domain" description="Protein kinase" evidence="10">
    <location>
        <begin position="116"/>
        <end position="432"/>
    </location>
</feature>
<dbReference type="GO" id="GO:0004674">
    <property type="term" value="F:protein serine/threonine kinase activity"/>
    <property type="evidence" value="ECO:0007669"/>
    <property type="project" value="UniProtKB-KW"/>
</dbReference>
<dbReference type="AlphaFoldDB" id="X6LF56"/>
<gene>
    <name evidence="11" type="ORF">RFI_37483</name>
</gene>
<feature type="region of interest" description="Disordered" evidence="9">
    <location>
        <begin position="53"/>
        <end position="89"/>
    </location>
</feature>
<name>X6LF56_RETFI</name>
<feature type="compositionally biased region" description="Low complexity" evidence="9">
    <location>
        <begin position="60"/>
        <end position="71"/>
    </location>
</feature>
<dbReference type="PROSITE" id="PS00108">
    <property type="entry name" value="PROTEIN_KINASE_ST"/>
    <property type="match status" value="1"/>
</dbReference>
<evidence type="ECO:0000256" key="1">
    <source>
        <dbReference type="ARBA" id="ARBA00022527"/>
    </source>
</evidence>
<evidence type="ECO:0000313" key="12">
    <source>
        <dbReference type="Proteomes" id="UP000023152"/>
    </source>
</evidence>
<dbReference type="InterPro" id="IPR017441">
    <property type="entry name" value="Protein_kinase_ATP_BS"/>
</dbReference>
<dbReference type="Gene3D" id="1.10.510.10">
    <property type="entry name" value="Transferase(Phosphotransferase) domain 1"/>
    <property type="match status" value="1"/>
</dbReference>
<dbReference type="InterPro" id="IPR011009">
    <property type="entry name" value="Kinase-like_dom_sf"/>
</dbReference>
<dbReference type="Pfam" id="PF00069">
    <property type="entry name" value="Pkinase"/>
    <property type="match status" value="1"/>
</dbReference>
<evidence type="ECO:0000256" key="6">
    <source>
        <dbReference type="PROSITE-ProRule" id="PRU10141"/>
    </source>
</evidence>
<evidence type="ECO:0000256" key="2">
    <source>
        <dbReference type="ARBA" id="ARBA00022679"/>
    </source>
</evidence>
<feature type="coiled-coil region" evidence="8">
    <location>
        <begin position="361"/>
        <end position="388"/>
    </location>
</feature>
<sequence length="488" mass="56303">MFSAHLCSPKVSHIGSYYKTAINADVKTASMTTSKERTREKCVVAKECKEEDRENVSTENINTNNLKSSSKNKSENFDNTNGNKKNLTPLIGKTHTRFVNGKRYVLDTHYAVDVANPNQVIVGSGAYGQVCVATNVHINRKVAIKKISDAFADLIDGKRTLREVKMLSHFTHTNVIRLLDMIPPENAADESDNSNTLKDVYMVLPYMDTDLHKILRDENKSCKINEDHITYFMYQLLCGLNYIHSAGIIHRDIKPSNLLINLKDCHLKICDFGLSRPYEWNTDEMTEYVVTRWYRAPEIMLGNRHYDYSVDVWSLGCVFAELITKTPLFKGKNYVEQLEIIMKNLGKEQVDSADKLLWVKNRKAKEFMQQLIENNKRAENNIDLWTKILGSSATANHRSSVNESGKLLLRGILHIIPESRLTITEALSSKFFERFRNSSKEHISLKKFDFSYEDDVDMKSDKRLKKHMYDEILKNRRLYQQKYGFPSQ</sequence>
<evidence type="ECO:0000256" key="9">
    <source>
        <dbReference type="SAM" id="MobiDB-lite"/>
    </source>
</evidence>
<feature type="binding site" evidence="6">
    <location>
        <position position="146"/>
    </location>
    <ligand>
        <name>ATP</name>
        <dbReference type="ChEBI" id="CHEBI:30616"/>
    </ligand>
</feature>
<dbReference type="Gene3D" id="3.30.200.20">
    <property type="entry name" value="Phosphorylase Kinase, domain 1"/>
    <property type="match status" value="1"/>
</dbReference>
<dbReference type="GO" id="GO:0005524">
    <property type="term" value="F:ATP binding"/>
    <property type="evidence" value="ECO:0007669"/>
    <property type="project" value="UniProtKB-UniRule"/>
</dbReference>
<dbReference type="PROSITE" id="PS00107">
    <property type="entry name" value="PROTEIN_KINASE_ATP"/>
    <property type="match status" value="1"/>
</dbReference>
<comment type="caution">
    <text evidence="11">The sequence shown here is derived from an EMBL/GenBank/DDBJ whole genome shotgun (WGS) entry which is preliminary data.</text>
</comment>
<dbReference type="InterPro" id="IPR008271">
    <property type="entry name" value="Ser/Thr_kinase_AS"/>
</dbReference>
<evidence type="ECO:0000256" key="7">
    <source>
        <dbReference type="RuleBase" id="RU000304"/>
    </source>
</evidence>
<protein>
    <submittedName>
        <fullName evidence="11">Protein kinase domain containing protein</fullName>
    </submittedName>
</protein>
<proteinExistence type="inferred from homology"/>
<evidence type="ECO:0000256" key="8">
    <source>
        <dbReference type="SAM" id="Coils"/>
    </source>
</evidence>
<keyword evidence="8" id="KW-0175">Coiled coil</keyword>
<dbReference type="FunFam" id="3.30.200.20:FF:000046">
    <property type="entry name" value="Mitogen-activated protein kinase"/>
    <property type="match status" value="1"/>
</dbReference>
<keyword evidence="1 7" id="KW-0723">Serine/threonine-protein kinase</keyword>
<accession>X6LF56</accession>